<keyword evidence="1" id="KW-0963">Cytoplasm</keyword>
<evidence type="ECO:0000313" key="9">
    <source>
        <dbReference type="Proteomes" id="UP000036403"/>
    </source>
</evidence>
<dbReference type="OrthoDB" id="438291at2759"/>
<dbReference type="SUPFAM" id="SSF55347">
    <property type="entry name" value="Glyceraldehyde-3-phosphate dehydrogenase-like, C-terminal domain"/>
    <property type="match status" value="1"/>
</dbReference>
<dbReference type="InterPro" id="IPR000534">
    <property type="entry name" value="Semialdehyde_DH_NAD-bd"/>
</dbReference>
<evidence type="ECO:0000313" key="8">
    <source>
        <dbReference type="EMBL" id="KMQ93830.1"/>
    </source>
</evidence>
<protein>
    <submittedName>
        <fullName evidence="8">N-acetyl-gamma-glutamyl-phosphate reductase</fullName>
    </submittedName>
</protein>
<comment type="caution">
    <text evidence="8">The sequence shown here is derived from an EMBL/GenBank/DDBJ whole genome shotgun (WGS) entry which is preliminary data.</text>
</comment>
<dbReference type="InterPro" id="IPR036291">
    <property type="entry name" value="NAD(P)-bd_dom_sf"/>
</dbReference>
<dbReference type="GO" id="GO:0005737">
    <property type="term" value="C:cytoplasm"/>
    <property type="evidence" value="ECO:0007669"/>
    <property type="project" value="InterPro"/>
</dbReference>
<evidence type="ECO:0000259" key="6">
    <source>
        <dbReference type="Pfam" id="PF01118"/>
    </source>
</evidence>
<dbReference type="NCBIfam" id="TIGR01851">
    <property type="entry name" value="argC_other"/>
    <property type="match status" value="1"/>
</dbReference>
<dbReference type="STRING" id="67767.A0A0J7NMU5"/>
<feature type="domain" description="N-acetyl-gamma-glutamyl-phosphate reductase dimerisation" evidence="7">
    <location>
        <begin position="70"/>
        <end position="243"/>
    </location>
</feature>
<dbReference type="GO" id="GO:0051287">
    <property type="term" value="F:NAD binding"/>
    <property type="evidence" value="ECO:0007669"/>
    <property type="project" value="InterPro"/>
</dbReference>
<proteinExistence type="predicted"/>
<dbReference type="InterPro" id="IPR050085">
    <property type="entry name" value="AGPR"/>
</dbReference>
<evidence type="ECO:0000259" key="7">
    <source>
        <dbReference type="Pfam" id="PF22698"/>
    </source>
</evidence>
<feature type="domain" description="Semialdehyde dehydrogenase NAD-binding" evidence="6">
    <location>
        <begin position="2"/>
        <end position="57"/>
    </location>
</feature>
<dbReference type="PANTHER" id="PTHR32338:SF10">
    <property type="entry name" value="N-ACETYL-GAMMA-GLUTAMYL-PHOSPHATE REDUCTASE, CHLOROPLASTIC-RELATED"/>
    <property type="match status" value="1"/>
</dbReference>
<dbReference type="AlphaFoldDB" id="A0A0J7NMU5"/>
<sequence>MMEKADITILCLPDAVARQAVTLAEKTNTRILDASSAHRTEEGWVYGFAELKAGQAKKIAYARKVSNPGCYATGAIAILRPLMEAGIIPENYPISLHGISGYSGGGNNMISAWESGNAPAFELYALNQEHKHLPEIQKYASLKREPLFVPSVGKFVQGMIVFCPLENDLLKRHSSLEEIREILTQYYADFSKEAGMGIEVLKAEAVMSRQRLAPESMAGRDDLLLRVHGTNKGRTLISAHFDNLGKGAAGAALSNLLLMHKGRLGRI</sequence>
<dbReference type="Gene3D" id="3.40.50.720">
    <property type="entry name" value="NAD(P)-binding Rossmann-like Domain"/>
    <property type="match status" value="1"/>
</dbReference>
<evidence type="ECO:0000256" key="2">
    <source>
        <dbReference type="ARBA" id="ARBA00022571"/>
    </source>
</evidence>
<gene>
    <name evidence="8" type="ORF">RF55_6045</name>
</gene>
<evidence type="ECO:0000256" key="1">
    <source>
        <dbReference type="ARBA" id="ARBA00022490"/>
    </source>
</evidence>
<dbReference type="EMBL" id="LBMM01003189">
    <property type="protein sequence ID" value="KMQ93830.1"/>
    <property type="molecule type" value="Genomic_DNA"/>
</dbReference>
<dbReference type="Pfam" id="PF22698">
    <property type="entry name" value="Semialdhyde_dhC_1"/>
    <property type="match status" value="1"/>
</dbReference>
<keyword evidence="3" id="KW-0028">Amino-acid biosynthesis</keyword>
<accession>A0A0J7NMU5</accession>
<keyword evidence="2" id="KW-0055">Arginine biosynthesis</keyword>
<dbReference type="Pfam" id="PF01118">
    <property type="entry name" value="Semialdhyde_dh"/>
    <property type="match status" value="1"/>
</dbReference>
<keyword evidence="4" id="KW-0521">NADP</keyword>
<dbReference type="GO" id="GO:0006526">
    <property type="term" value="P:L-arginine biosynthetic process"/>
    <property type="evidence" value="ECO:0007669"/>
    <property type="project" value="UniProtKB-KW"/>
</dbReference>
<dbReference type="Gene3D" id="3.30.360.10">
    <property type="entry name" value="Dihydrodipicolinate Reductase, domain 2"/>
    <property type="match status" value="1"/>
</dbReference>
<dbReference type="InterPro" id="IPR010136">
    <property type="entry name" value="AGPR_type-2"/>
</dbReference>
<dbReference type="PANTHER" id="PTHR32338">
    <property type="entry name" value="N-ACETYL-GAMMA-GLUTAMYL-PHOSPHATE REDUCTASE, CHLOROPLASTIC-RELATED-RELATED"/>
    <property type="match status" value="1"/>
</dbReference>
<dbReference type="Proteomes" id="UP000036403">
    <property type="component" value="Unassembled WGS sequence"/>
</dbReference>
<dbReference type="PaxDb" id="67767-A0A0J7NMU5"/>
<evidence type="ECO:0000256" key="5">
    <source>
        <dbReference type="ARBA" id="ARBA00023002"/>
    </source>
</evidence>
<keyword evidence="5" id="KW-0560">Oxidoreductase</keyword>
<dbReference type="SUPFAM" id="SSF51735">
    <property type="entry name" value="NAD(P)-binding Rossmann-fold domains"/>
    <property type="match status" value="1"/>
</dbReference>
<dbReference type="CDD" id="cd23935">
    <property type="entry name" value="AGPR_2_C"/>
    <property type="match status" value="1"/>
</dbReference>
<dbReference type="GO" id="GO:0003942">
    <property type="term" value="F:N-acetyl-gamma-glutamyl-phosphate reductase activity"/>
    <property type="evidence" value="ECO:0007669"/>
    <property type="project" value="InterPro"/>
</dbReference>
<evidence type="ECO:0000256" key="4">
    <source>
        <dbReference type="ARBA" id="ARBA00022857"/>
    </source>
</evidence>
<name>A0A0J7NMU5_LASNI</name>
<evidence type="ECO:0000256" key="3">
    <source>
        <dbReference type="ARBA" id="ARBA00022605"/>
    </source>
</evidence>
<organism evidence="8 9">
    <name type="scientific">Lasius niger</name>
    <name type="common">Black garden ant</name>
    <dbReference type="NCBI Taxonomy" id="67767"/>
    <lineage>
        <taxon>Eukaryota</taxon>
        <taxon>Metazoa</taxon>
        <taxon>Ecdysozoa</taxon>
        <taxon>Arthropoda</taxon>
        <taxon>Hexapoda</taxon>
        <taxon>Insecta</taxon>
        <taxon>Pterygota</taxon>
        <taxon>Neoptera</taxon>
        <taxon>Endopterygota</taxon>
        <taxon>Hymenoptera</taxon>
        <taxon>Apocrita</taxon>
        <taxon>Aculeata</taxon>
        <taxon>Formicoidea</taxon>
        <taxon>Formicidae</taxon>
        <taxon>Formicinae</taxon>
        <taxon>Lasius</taxon>
        <taxon>Lasius</taxon>
    </lineage>
</organism>
<keyword evidence="9" id="KW-1185">Reference proteome</keyword>
<dbReference type="InterPro" id="IPR058924">
    <property type="entry name" value="AGPR_dimerisation_dom"/>
</dbReference>
<reference evidence="8 9" key="1">
    <citation type="submission" date="2015-04" db="EMBL/GenBank/DDBJ databases">
        <title>Lasius niger genome sequencing.</title>
        <authorList>
            <person name="Konorov E.A."/>
            <person name="Nikitin M.A."/>
            <person name="Kirill M.V."/>
            <person name="Chang P."/>
        </authorList>
    </citation>
    <scope>NUCLEOTIDE SEQUENCE [LARGE SCALE GENOMIC DNA]</scope>
    <source>
        <tissue evidence="8">Whole</tissue>
    </source>
</reference>